<gene>
    <name evidence="1" type="ORF">M9H77_35979</name>
</gene>
<dbReference type="EMBL" id="CM044708">
    <property type="protein sequence ID" value="KAI5649974.1"/>
    <property type="molecule type" value="Genomic_DNA"/>
</dbReference>
<reference evidence="2" key="1">
    <citation type="journal article" date="2023" name="Nat. Plants">
        <title>Single-cell RNA sequencing provides a high-resolution roadmap for understanding the multicellular compartmentation of specialized metabolism.</title>
        <authorList>
            <person name="Sun S."/>
            <person name="Shen X."/>
            <person name="Li Y."/>
            <person name="Li Y."/>
            <person name="Wang S."/>
            <person name="Li R."/>
            <person name="Zhang H."/>
            <person name="Shen G."/>
            <person name="Guo B."/>
            <person name="Wei J."/>
            <person name="Xu J."/>
            <person name="St-Pierre B."/>
            <person name="Chen S."/>
            <person name="Sun C."/>
        </authorList>
    </citation>
    <scope>NUCLEOTIDE SEQUENCE [LARGE SCALE GENOMIC DNA]</scope>
</reference>
<sequence>MKQSVEKKVKGPLVAGTLSETKAATTSWANQPSSELLEKMMKGQAVARHASLVKILENKLAIGKRKIKDAEKALADVQEKLKPADLPNDLETLTDEKRFLFRKIGLSMKTYSLIVRRVQPKEEGGNGRDGKGKVPVFFL</sequence>
<keyword evidence="2" id="KW-1185">Reference proteome</keyword>
<proteinExistence type="predicted"/>
<comment type="caution">
    <text evidence="1">The sequence shown here is derived from an EMBL/GenBank/DDBJ whole genome shotgun (WGS) entry which is preliminary data.</text>
</comment>
<organism evidence="1 2">
    <name type="scientific">Catharanthus roseus</name>
    <name type="common">Madagascar periwinkle</name>
    <name type="synonym">Vinca rosea</name>
    <dbReference type="NCBI Taxonomy" id="4058"/>
    <lineage>
        <taxon>Eukaryota</taxon>
        <taxon>Viridiplantae</taxon>
        <taxon>Streptophyta</taxon>
        <taxon>Embryophyta</taxon>
        <taxon>Tracheophyta</taxon>
        <taxon>Spermatophyta</taxon>
        <taxon>Magnoliopsida</taxon>
        <taxon>eudicotyledons</taxon>
        <taxon>Gunneridae</taxon>
        <taxon>Pentapetalae</taxon>
        <taxon>asterids</taxon>
        <taxon>lamiids</taxon>
        <taxon>Gentianales</taxon>
        <taxon>Apocynaceae</taxon>
        <taxon>Rauvolfioideae</taxon>
        <taxon>Vinceae</taxon>
        <taxon>Catharanthinae</taxon>
        <taxon>Catharanthus</taxon>
    </lineage>
</organism>
<dbReference type="Proteomes" id="UP001060085">
    <property type="component" value="Linkage Group LG08"/>
</dbReference>
<evidence type="ECO:0000313" key="2">
    <source>
        <dbReference type="Proteomes" id="UP001060085"/>
    </source>
</evidence>
<name>A0ACB9ZRH2_CATRO</name>
<accession>A0ACB9ZRH2</accession>
<evidence type="ECO:0000313" key="1">
    <source>
        <dbReference type="EMBL" id="KAI5649974.1"/>
    </source>
</evidence>
<protein>
    <submittedName>
        <fullName evidence="1">Uncharacterized protein</fullName>
    </submittedName>
</protein>